<feature type="compositionally biased region" description="Pro residues" evidence="1">
    <location>
        <begin position="97"/>
        <end position="116"/>
    </location>
</feature>
<comment type="caution">
    <text evidence="2">The sequence shown here is derived from an EMBL/GenBank/DDBJ whole genome shotgun (WGS) entry which is preliminary data.</text>
</comment>
<accession>A0ABQ7H1E1</accession>
<evidence type="ECO:0000313" key="3">
    <source>
        <dbReference type="Proteomes" id="UP000815325"/>
    </source>
</evidence>
<gene>
    <name evidence="2" type="ORF">DUNSADRAFT_15914</name>
</gene>
<protein>
    <submittedName>
        <fullName evidence="2">Uncharacterized protein</fullName>
    </submittedName>
</protein>
<feature type="region of interest" description="Disordered" evidence="1">
    <location>
        <begin position="184"/>
        <end position="203"/>
    </location>
</feature>
<keyword evidence="3" id="KW-1185">Reference proteome</keyword>
<reference evidence="2" key="1">
    <citation type="submission" date="2017-08" db="EMBL/GenBank/DDBJ databases">
        <authorList>
            <person name="Polle J.E."/>
            <person name="Barry K."/>
            <person name="Cushman J."/>
            <person name="Schmutz J."/>
            <person name="Tran D."/>
            <person name="Hathwaick L.T."/>
            <person name="Yim W.C."/>
            <person name="Jenkins J."/>
            <person name="Mckie-Krisberg Z.M."/>
            <person name="Prochnik S."/>
            <person name="Lindquist E."/>
            <person name="Dockter R.B."/>
            <person name="Adam C."/>
            <person name="Molina H."/>
            <person name="Bunkerborg J."/>
            <person name="Jin E."/>
            <person name="Buchheim M."/>
            <person name="Magnuson J."/>
        </authorList>
    </citation>
    <scope>NUCLEOTIDE SEQUENCE</scope>
    <source>
        <strain evidence="2">CCAP 19/18</strain>
    </source>
</reference>
<name>A0ABQ7H1E1_DUNSA</name>
<feature type="region of interest" description="Disordered" evidence="1">
    <location>
        <begin position="1"/>
        <end position="151"/>
    </location>
</feature>
<sequence length="231" mass="24192">MPPPPAIDPLQPSSAGFGISPLSAPDPPRPSSAYAGMPFPFAPPPGSAYGGVGLGSSSSGQQQQQPLPSTSSLLAPPASTAVGGPASGSLDLGPRTNPLPAPPTPPKTQAEPPKPVIAPHMQAPFATSTGPPPEITKPNVPQHVPGLDVPFGTERTLQDFLSRTQALENQVVKLSQEKGQLEAEYAKMPLHGGRTAKERSRKAEVEERIEVLNKAISQQRLLLKQMQPRGR</sequence>
<dbReference type="EMBL" id="MU069506">
    <property type="protein sequence ID" value="KAF5840671.1"/>
    <property type="molecule type" value="Genomic_DNA"/>
</dbReference>
<evidence type="ECO:0000256" key="1">
    <source>
        <dbReference type="SAM" id="MobiDB-lite"/>
    </source>
</evidence>
<feature type="compositionally biased region" description="Low complexity" evidence="1">
    <location>
        <begin position="55"/>
        <end position="82"/>
    </location>
</feature>
<evidence type="ECO:0000313" key="2">
    <source>
        <dbReference type="EMBL" id="KAF5840671.1"/>
    </source>
</evidence>
<organism evidence="2 3">
    <name type="scientific">Dunaliella salina</name>
    <name type="common">Green alga</name>
    <name type="synonym">Protococcus salinus</name>
    <dbReference type="NCBI Taxonomy" id="3046"/>
    <lineage>
        <taxon>Eukaryota</taxon>
        <taxon>Viridiplantae</taxon>
        <taxon>Chlorophyta</taxon>
        <taxon>core chlorophytes</taxon>
        <taxon>Chlorophyceae</taxon>
        <taxon>CS clade</taxon>
        <taxon>Chlamydomonadales</taxon>
        <taxon>Dunaliellaceae</taxon>
        <taxon>Dunaliella</taxon>
    </lineage>
</organism>
<dbReference type="Proteomes" id="UP000815325">
    <property type="component" value="Unassembled WGS sequence"/>
</dbReference>
<proteinExistence type="predicted"/>